<dbReference type="SUPFAM" id="SSF160214">
    <property type="entry name" value="FlaG-like"/>
    <property type="match status" value="1"/>
</dbReference>
<name>A0A6M0GYS8_9CLOT</name>
<comment type="caution">
    <text evidence="1">The sequence shown here is derived from an EMBL/GenBank/DDBJ whole genome shotgun (WGS) entry which is preliminary data.</text>
</comment>
<dbReference type="InterPro" id="IPR005186">
    <property type="entry name" value="FlaG"/>
</dbReference>
<keyword evidence="1" id="KW-0969">Cilium</keyword>
<dbReference type="AlphaFoldDB" id="A0A6M0GYS8"/>
<sequence length="134" mass="15451">MEVGTMKIVDNKEVNYNKLNSNKKKDANLVEQQGKASDIQGEKNKGIGLNDKYNSKENIEEKKLKNAVEKLNVFLKEHDSYVKYEQHEFFRNTFIVKIMDKENDKVIKEIPPKKILDMVAAMCEMAGVLLDEKA</sequence>
<dbReference type="Pfam" id="PF03646">
    <property type="entry name" value="FlaG"/>
    <property type="match status" value="1"/>
</dbReference>
<keyword evidence="2" id="KW-1185">Reference proteome</keyword>
<keyword evidence="1" id="KW-0282">Flagellum</keyword>
<dbReference type="Gene3D" id="3.30.160.170">
    <property type="entry name" value="FlaG-like"/>
    <property type="match status" value="1"/>
</dbReference>
<dbReference type="PANTHER" id="PTHR37166">
    <property type="entry name" value="PROTEIN FLAG"/>
    <property type="match status" value="1"/>
</dbReference>
<reference evidence="1 2" key="1">
    <citation type="submission" date="2020-02" db="EMBL/GenBank/DDBJ databases">
        <title>Genome assembly of a novel Clostridium senegalense strain.</title>
        <authorList>
            <person name="Gupta T.B."/>
            <person name="Jauregui R."/>
            <person name="Maclean P."/>
            <person name="Nawarathana A."/>
            <person name="Brightwell G."/>
        </authorList>
    </citation>
    <scope>NUCLEOTIDE SEQUENCE [LARGE SCALE GENOMIC DNA]</scope>
    <source>
        <strain evidence="1 2">AGRFS4</strain>
    </source>
</reference>
<protein>
    <submittedName>
        <fullName evidence="1">Flagellar protein FlaG</fullName>
    </submittedName>
</protein>
<gene>
    <name evidence="1" type="ORF">G3M99_01205</name>
</gene>
<dbReference type="Proteomes" id="UP000481872">
    <property type="component" value="Unassembled WGS sequence"/>
</dbReference>
<dbReference type="RefSeq" id="WP_199868840.1">
    <property type="nucleotide sequence ID" value="NZ_JAAGPU010000001.1"/>
</dbReference>
<keyword evidence="1" id="KW-0966">Cell projection</keyword>
<dbReference type="EMBL" id="JAAGPU010000001">
    <property type="protein sequence ID" value="NEU03489.1"/>
    <property type="molecule type" value="Genomic_DNA"/>
</dbReference>
<accession>A0A6M0GYS8</accession>
<evidence type="ECO:0000313" key="1">
    <source>
        <dbReference type="EMBL" id="NEU03489.1"/>
    </source>
</evidence>
<dbReference type="InterPro" id="IPR035924">
    <property type="entry name" value="FlaG-like_sf"/>
</dbReference>
<dbReference type="PANTHER" id="PTHR37166:SF1">
    <property type="entry name" value="PROTEIN FLAG"/>
    <property type="match status" value="1"/>
</dbReference>
<organism evidence="1 2">
    <name type="scientific">Clostridium senegalense</name>
    <dbReference type="NCBI Taxonomy" id="1465809"/>
    <lineage>
        <taxon>Bacteria</taxon>
        <taxon>Bacillati</taxon>
        <taxon>Bacillota</taxon>
        <taxon>Clostridia</taxon>
        <taxon>Eubacteriales</taxon>
        <taxon>Clostridiaceae</taxon>
        <taxon>Clostridium</taxon>
    </lineage>
</organism>
<proteinExistence type="predicted"/>
<evidence type="ECO:0000313" key="2">
    <source>
        <dbReference type="Proteomes" id="UP000481872"/>
    </source>
</evidence>